<reference evidence="6 7" key="1">
    <citation type="submission" date="2019-10" db="EMBL/GenBank/DDBJ databases">
        <title>Genome sequence of Azospirillum melinis.</title>
        <authorList>
            <person name="Ambrosini A."/>
            <person name="Sant'Anna F.H."/>
            <person name="Cassan F.D."/>
            <person name="Souza E.M."/>
            <person name="Passaglia L.M.P."/>
        </authorList>
    </citation>
    <scope>NUCLEOTIDE SEQUENCE [LARGE SCALE GENOMIC DNA]</scope>
    <source>
        <strain evidence="6 7">TMCY0552</strain>
    </source>
</reference>
<dbReference type="GO" id="GO:0008777">
    <property type="term" value="F:acetylornithine deacetylase activity"/>
    <property type="evidence" value="ECO:0007669"/>
    <property type="project" value="UniProtKB-EC"/>
</dbReference>
<feature type="domain" description="Peptidase M20 dimerisation" evidence="5">
    <location>
        <begin position="208"/>
        <end position="314"/>
    </location>
</feature>
<dbReference type="Gene3D" id="3.40.630.10">
    <property type="entry name" value="Zn peptidases"/>
    <property type="match status" value="1"/>
</dbReference>
<comment type="caution">
    <text evidence="6">The sequence shown here is derived from an EMBL/GenBank/DDBJ whole genome shotgun (WGS) entry which is preliminary data.</text>
</comment>
<dbReference type="NCBIfam" id="NF005710">
    <property type="entry name" value="PRK07522.1"/>
    <property type="match status" value="1"/>
</dbReference>
<dbReference type="PANTHER" id="PTHR43808">
    <property type="entry name" value="ACETYLORNITHINE DEACETYLASE"/>
    <property type="match status" value="1"/>
</dbReference>
<dbReference type="InterPro" id="IPR010169">
    <property type="entry name" value="AcOrn-deacetyl"/>
</dbReference>
<feature type="region of interest" description="Disordered" evidence="4">
    <location>
        <begin position="429"/>
        <end position="450"/>
    </location>
</feature>
<dbReference type="InterPro" id="IPR002933">
    <property type="entry name" value="Peptidase_M20"/>
</dbReference>
<dbReference type="NCBIfam" id="TIGR01892">
    <property type="entry name" value="AcOrn-deacetyl"/>
    <property type="match status" value="1"/>
</dbReference>
<evidence type="ECO:0000313" key="6">
    <source>
        <dbReference type="EMBL" id="NUB03422.1"/>
    </source>
</evidence>
<evidence type="ECO:0000256" key="3">
    <source>
        <dbReference type="ARBA" id="ARBA00023285"/>
    </source>
</evidence>
<dbReference type="Pfam" id="PF07687">
    <property type="entry name" value="M20_dimer"/>
    <property type="match status" value="1"/>
</dbReference>
<feature type="region of interest" description="Disordered" evidence="4">
    <location>
        <begin position="1"/>
        <end position="33"/>
    </location>
</feature>
<dbReference type="InterPro" id="IPR036264">
    <property type="entry name" value="Bact_exopeptidase_dim_dom"/>
</dbReference>
<organism evidence="6 7">
    <name type="scientific">Azospirillum melinis</name>
    <dbReference type="NCBI Taxonomy" id="328839"/>
    <lineage>
        <taxon>Bacteria</taxon>
        <taxon>Pseudomonadati</taxon>
        <taxon>Pseudomonadota</taxon>
        <taxon>Alphaproteobacteria</taxon>
        <taxon>Rhodospirillales</taxon>
        <taxon>Azospirillaceae</taxon>
        <taxon>Azospirillum</taxon>
    </lineage>
</organism>
<dbReference type="PANTHER" id="PTHR43808:SF31">
    <property type="entry name" value="N-ACETYL-L-CITRULLINE DEACETYLASE"/>
    <property type="match status" value="1"/>
</dbReference>
<evidence type="ECO:0000256" key="4">
    <source>
        <dbReference type="SAM" id="MobiDB-lite"/>
    </source>
</evidence>
<evidence type="ECO:0000313" key="7">
    <source>
        <dbReference type="Proteomes" id="UP000605086"/>
    </source>
</evidence>
<dbReference type="SUPFAM" id="SSF53187">
    <property type="entry name" value="Zn-dependent exopeptidases"/>
    <property type="match status" value="1"/>
</dbReference>
<keyword evidence="7" id="KW-1185">Reference proteome</keyword>
<gene>
    <name evidence="6" type="primary">argE</name>
    <name evidence="6" type="ORF">GBZ48_29800</name>
</gene>
<evidence type="ECO:0000256" key="2">
    <source>
        <dbReference type="ARBA" id="ARBA00022801"/>
    </source>
</evidence>
<dbReference type="Proteomes" id="UP000605086">
    <property type="component" value="Unassembled WGS sequence"/>
</dbReference>
<dbReference type="Gene3D" id="3.30.70.360">
    <property type="match status" value="1"/>
</dbReference>
<dbReference type="InterPro" id="IPR050072">
    <property type="entry name" value="Peptidase_M20A"/>
</dbReference>
<dbReference type="CDD" id="cd03894">
    <property type="entry name" value="M20_ArgE"/>
    <property type="match status" value="1"/>
</dbReference>
<dbReference type="InterPro" id="IPR011650">
    <property type="entry name" value="Peptidase_M20_dimer"/>
</dbReference>
<keyword evidence="3" id="KW-0170">Cobalt</keyword>
<evidence type="ECO:0000259" key="5">
    <source>
        <dbReference type="Pfam" id="PF07687"/>
    </source>
</evidence>
<accession>A0ABX2KIM5</accession>
<proteinExistence type="predicted"/>
<protein>
    <submittedName>
        <fullName evidence="6">Acetylornithine deacetylase</fullName>
        <ecNumber evidence="6">3.5.1.16</ecNumber>
    </submittedName>
</protein>
<sequence>MKIAENETGRIPTTPLPPAGAGPQVRADGLGRTGPGETAIDWIGRLIAFDTTSRNSNLGLIEEVRDRLSGLGFVCRTTHDKSGAKANLLASLPAGDGRLDGGLCLSGHVDTVPVDGQTWSSDPFSADIRQDRLYGRGACDMKGFVGTAIAVAVAHADRPLTAPIHLALSYDEEVGCLGAPALVEDIVAQGLIPDGCIVGEPTMMQVVNAHKGANVARCRVGGLARHSSLAPEGINAIEYAARLIVHIQSMAGRFAAEGPFSEGFNVPFTTLQTGLVTGGIAVNTVPADCDFTFEFRNLPGVPADAIFREIEDHALGRLLPEMRTPNACGCITLERLASAPAFEAEDGSPFTRLVREITGDHMMRKVAYGTEAGIFHQAGIPTLVCGPGDIAQAHRADEFVDLAQIRRCEHVLTELVARMCGAVAGAPISAPSQDPIPAPSGTGDGRRMIG</sequence>
<name>A0ABX2KIM5_9PROT</name>
<dbReference type="EMBL" id="WHOS01000063">
    <property type="protein sequence ID" value="NUB03422.1"/>
    <property type="molecule type" value="Genomic_DNA"/>
</dbReference>
<evidence type="ECO:0000256" key="1">
    <source>
        <dbReference type="ARBA" id="ARBA00022723"/>
    </source>
</evidence>
<keyword evidence="1" id="KW-0479">Metal-binding</keyword>
<keyword evidence="2 6" id="KW-0378">Hydrolase</keyword>
<dbReference type="SUPFAM" id="SSF55031">
    <property type="entry name" value="Bacterial exopeptidase dimerisation domain"/>
    <property type="match status" value="1"/>
</dbReference>
<dbReference type="EC" id="3.5.1.16" evidence="6"/>
<dbReference type="Pfam" id="PF01546">
    <property type="entry name" value="Peptidase_M20"/>
    <property type="match status" value="1"/>
</dbReference>